<name>A0AAJ4XB50_9SPHI</name>
<organism evidence="2 3">
    <name type="scientific">Sphingobacterium mizutaii</name>
    <dbReference type="NCBI Taxonomy" id="1010"/>
    <lineage>
        <taxon>Bacteria</taxon>
        <taxon>Pseudomonadati</taxon>
        <taxon>Bacteroidota</taxon>
        <taxon>Sphingobacteriia</taxon>
        <taxon>Sphingobacteriales</taxon>
        <taxon>Sphingobacteriaceae</taxon>
        <taxon>Sphingobacterium</taxon>
    </lineage>
</organism>
<dbReference type="EMBL" id="LT906468">
    <property type="protein sequence ID" value="SNV44832.1"/>
    <property type="molecule type" value="Genomic_DNA"/>
</dbReference>
<proteinExistence type="predicted"/>
<evidence type="ECO:0000313" key="3">
    <source>
        <dbReference type="Proteomes" id="UP000215355"/>
    </source>
</evidence>
<reference evidence="2 3" key="1">
    <citation type="submission" date="2017-06" db="EMBL/GenBank/DDBJ databases">
        <authorList>
            <consortium name="Pathogen Informatics"/>
        </authorList>
    </citation>
    <scope>NUCLEOTIDE SEQUENCE [LARGE SCALE GENOMIC DNA]</scope>
    <source>
        <strain evidence="2 3">NCTC12149</strain>
    </source>
</reference>
<feature type="transmembrane region" description="Helical" evidence="1">
    <location>
        <begin position="12"/>
        <end position="29"/>
    </location>
</feature>
<keyword evidence="1" id="KW-1133">Transmembrane helix</keyword>
<dbReference type="AlphaFoldDB" id="A0AAJ4XB50"/>
<sequence>MNNMNKELIIKYAFKLFIIGILIGAYVAFNQKS</sequence>
<evidence type="ECO:0000313" key="2">
    <source>
        <dbReference type="EMBL" id="SNV44832.1"/>
    </source>
</evidence>
<dbReference type="Proteomes" id="UP000215355">
    <property type="component" value="Chromosome 1"/>
</dbReference>
<keyword evidence="1" id="KW-0812">Transmembrane</keyword>
<gene>
    <name evidence="2" type="ORF">SAMEA4412673_01003</name>
</gene>
<evidence type="ECO:0000256" key="1">
    <source>
        <dbReference type="SAM" id="Phobius"/>
    </source>
</evidence>
<keyword evidence="1" id="KW-0472">Membrane</keyword>
<accession>A0AAJ4XB50</accession>
<dbReference type="KEGG" id="smiz:4412673_01003"/>
<protein>
    <submittedName>
        <fullName evidence="2">Uncharacterized protein</fullName>
    </submittedName>
</protein>